<dbReference type="Proteomes" id="UP000777438">
    <property type="component" value="Unassembled WGS sequence"/>
</dbReference>
<protein>
    <submittedName>
        <fullName evidence="2">Uncharacterized protein</fullName>
    </submittedName>
</protein>
<sequence>MPFGTYFCSCAWFRGPACSVGVFPSLKPQAGHPLYKTVPLHLCHTLHCLSDSSDCISNLPCRYAQRQSPLLTDAPSPSPPSLLLPCLTPTLTSRTSTCDGGAGNRRPRVWSLLEWIPWTGIVRRQLTSIPPSIDLSGTGLHRRRDYKAGSENGTALQRIHTNMYNIKARRDTRAETGEEDPSILLNGQGNG</sequence>
<evidence type="ECO:0000313" key="3">
    <source>
        <dbReference type="Proteomes" id="UP000777438"/>
    </source>
</evidence>
<feature type="region of interest" description="Disordered" evidence="1">
    <location>
        <begin position="170"/>
        <end position="191"/>
    </location>
</feature>
<comment type="caution">
    <text evidence="2">The sequence shown here is derived from an EMBL/GenBank/DDBJ whole genome shotgun (WGS) entry which is preliminary data.</text>
</comment>
<gene>
    <name evidence="2" type="ORF">B0T10DRAFT_242109</name>
</gene>
<name>A0A9P9AST1_9HYPO</name>
<accession>A0A9P9AST1</accession>
<reference evidence="2 3" key="1">
    <citation type="journal article" date="2021" name="Nat. Commun.">
        <title>Genetic determinants of endophytism in the Arabidopsis root mycobiome.</title>
        <authorList>
            <person name="Mesny F."/>
            <person name="Miyauchi S."/>
            <person name="Thiergart T."/>
            <person name="Pickel B."/>
            <person name="Atanasova L."/>
            <person name="Karlsson M."/>
            <person name="Huettel B."/>
            <person name="Barry K.W."/>
            <person name="Haridas S."/>
            <person name="Chen C."/>
            <person name="Bauer D."/>
            <person name="Andreopoulos W."/>
            <person name="Pangilinan J."/>
            <person name="LaButti K."/>
            <person name="Riley R."/>
            <person name="Lipzen A."/>
            <person name="Clum A."/>
            <person name="Drula E."/>
            <person name="Henrissat B."/>
            <person name="Kohler A."/>
            <person name="Grigoriev I.V."/>
            <person name="Martin F.M."/>
            <person name="Hacquard S."/>
        </authorList>
    </citation>
    <scope>NUCLEOTIDE SEQUENCE [LARGE SCALE GENOMIC DNA]</scope>
    <source>
        <strain evidence="2 3">MPI-CAGE-CH-0241</strain>
    </source>
</reference>
<dbReference type="AlphaFoldDB" id="A0A9P9AST1"/>
<organism evidence="2 3">
    <name type="scientific">Thelonectria olida</name>
    <dbReference type="NCBI Taxonomy" id="1576542"/>
    <lineage>
        <taxon>Eukaryota</taxon>
        <taxon>Fungi</taxon>
        <taxon>Dikarya</taxon>
        <taxon>Ascomycota</taxon>
        <taxon>Pezizomycotina</taxon>
        <taxon>Sordariomycetes</taxon>
        <taxon>Hypocreomycetidae</taxon>
        <taxon>Hypocreales</taxon>
        <taxon>Nectriaceae</taxon>
        <taxon>Thelonectria</taxon>
    </lineage>
</organism>
<dbReference type="EMBL" id="JAGPYM010000005">
    <property type="protein sequence ID" value="KAH6894215.1"/>
    <property type="molecule type" value="Genomic_DNA"/>
</dbReference>
<evidence type="ECO:0000256" key="1">
    <source>
        <dbReference type="SAM" id="MobiDB-lite"/>
    </source>
</evidence>
<keyword evidence="3" id="KW-1185">Reference proteome</keyword>
<evidence type="ECO:0000313" key="2">
    <source>
        <dbReference type="EMBL" id="KAH6894215.1"/>
    </source>
</evidence>
<proteinExistence type="predicted"/>